<feature type="compositionally biased region" description="Acidic residues" evidence="4">
    <location>
        <begin position="663"/>
        <end position="672"/>
    </location>
</feature>
<protein>
    <submittedName>
        <fullName evidence="5">Uncharacterized protein</fullName>
    </submittedName>
</protein>
<evidence type="ECO:0000313" key="5">
    <source>
        <dbReference type="EMBL" id="TRY67512.1"/>
    </source>
</evidence>
<feature type="compositionally biased region" description="Acidic residues" evidence="4">
    <location>
        <begin position="28"/>
        <end position="42"/>
    </location>
</feature>
<dbReference type="GO" id="GO:0030690">
    <property type="term" value="C:Noc1p-Noc2p complex"/>
    <property type="evidence" value="ECO:0007669"/>
    <property type="project" value="TreeGrafter"/>
</dbReference>
<dbReference type="InterPro" id="IPR005343">
    <property type="entry name" value="Noc2"/>
</dbReference>
<dbReference type="GO" id="GO:0005654">
    <property type="term" value="C:nucleoplasm"/>
    <property type="evidence" value="ECO:0007669"/>
    <property type="project" value="TreeGrafter"/>
</dbReference>
<dbReference type="GO" id="GO:0042273">
    <property type="term" value="P:ribosomal large subunit biogenesis"/>
    <property type="evidence" value="ECO:0007669"/>
    <property type="project" value="TreeGrafter"/>
</dbReference>
<feature type="compositionally biased region" description="Basic and acidic residues" evidence="4">
    <location>
        <begin position="578"/>
        <end position="587"/>
    </location>
</feature>
<reference evidence="5 6" key="1">
    <citation type="journal article" date="2018" name="Nat. Ecol. Evol.">
        <title>Genomic signatures of mitonuclear coevolution across populations of Tigriopus californicus.</title>
        <authorList>
            <person name="Barreto F.S."/>
            <person name="Watson E.T."/>
            <person name="Lima T.G."/>
            <person name="Willett C.S."/>
            <person name="Edmands S."/>
            <person name="Li W."/>
            <person name="Burton R.S."/>
        </authorList>
    </citation>
    <scope>NUCLEOTIDE SEQUENCE [LARGE SCALE GENOMIC DNA]</scope>
    <source>
        <strain evidence="5 6">San Diego</strain>
    </source>
</reference>
<dbReference type="PANTHER" id="PTHR12687">
    <property type="entry name" value="NUCLEOLAR COMPLEX 2 AND RAD4-RELATED"/>
    <property type="match status" value="1"/>
</dbReference>
<gene>
    <name evidence="5" type="ORF">TCAL_05506</name>
</gene>
<keyword evidence="3" id="KW-0539">Nucleus</keyword>
<dbReference type="Proteomes" id="UP000318571">
    <property type="component" value="Chromosome 4"/>
</dbReference>
<feature type="compositionally biased region" description="Acidic residues" evidence="4">
    <location>
        <begin position="567"/>
        <end position="577"/>
    </location>
</feature>
<dbReference type="GO" id="GO:0000122">
    <property type="term" value="P:negative regulation of transcription by RNA polymerase II"/>
    <property type="evidence" value="ECO:0007669"/>
    <property type="project" value="TreeGrafter"/>
</dbReference>
<dbReference type="OMA" id="QMFFPIP"/>
<dbReference type="Pfam" id="PF03715">
    <property type="entry name" value="Noc2"/>
    <property type="match status" value="1"/>
</dbReference>
<keyword evidence="6" id="KW-1185">Reference proteome</keyword>
<dbReference type="PANTHER" id="PTHR12687:SF4">
    <property type="entry name" value="NUCLEOLAR COMPLEX PROTEIN 2 HOMOLOG"/>
    <property type="match status" value="1"/>
</dbReference>
<evidence type="ECO:0000313" key="6">
    <source>
        <dbReference type="Proteomes" id="UP000318571"/>
    </source>
</evidence>
<comment type="similarity">
    <text evidence="2">Belongs to the NOC2 family.</text>
</comment>
<name>A0A553NPZ1_TIGCA</name>
<dbReference type="GO" id="GO:0030691">
    <property type="term" value="C:Noc2p-Noc3p complex"/>
    <property type="evidence" value="ECO:0007669"/>
    <property type="project" value="TreeGrafter"/>
</dbReference>
<evidence type="ECO:0000256" key="4">
    <source>
        <dbReference type="SAM" id="MobiDB-lite"/>
    </source>
</evidence>
<feature type="compositionally biased region" description="Acidic residues" evidence="4">
    <location>
        <begin position="601"/>
        <end position="646"/>
    </location>
</feature>
<comment type="subcellular location">
    <subcellularLocation>
        <location evidence="1">Nucleus</location>
    </subcellularLocation>
</comment>
<evidence type="ECO:0000256" key="3">
    <source>
        <dbReference type="ARBA" id="ARBA00023242"/>
    </source>
</evidence>
<organism evidence="5 6">
    <name type="scientific">Tigriopus californicus</name>
    <name type="common">Marine copepod</name>
    <dbReference type="NCBI Taxonomy" id="6832"/>
    <lineage>
        <taxon>Eukaryota</taxon>
        <taxon>Metazoa</taxon>
        <taxon>Ecdysozoa</taxon>
        <taxon>Arthropoda</taxon>
        <taxon>Crustacea</taxon>
        <taxon>Multicrustacea</taxon>
        <taxon>Hexanauplia</taxon>
        <taxon>Copepoda</taxon>
        <taxon>Harpacticoida</taxon>
        <taxon>Harpacticidae</taxon>
        <taxon>Tigriopus</taxon>
    </lineage>
</organism>
<dbReference type="GO" id="GO:0003714">
    <property type="term" value="F:transcription corepressor activity"/>
    <property type="evidence" value="ECO:0007669"/>
    <property type="project" value="TreeGrafter"/>
</dbReference>
<dbReference type="STRING" id="6832.A0A553NPZ1"/>
<sequence>MRWINVTNAFCILSTDSVHKPPTNLELASDESDFEPDDDDEPSSGSGGRTKLTRKVLDQLEGNLAQSPSVGHVQQLAMAFKAALGTLKTEGAMVSPFKIEGAAMFNAVIRTCLTHMAPALQAVLRVEGELKPSKLMRAKKWKPLNKTLKMYTADVTLFLTALSESTVLCALLKHIHLMIPYFAALPKSAKQLITQLIKLWSTGEDAVRILAFMCLLKLTRTSQSSLFEPVVKHMYMAFVQNAKFTSPNTWPMINFMRRSLSEIFGLDPKSAYTHAFVYIRQLGITLRNAMTVQKKESIQSVYNWQYVHSLHFWCHFLGSNHPNEALEPLIYPLVQVLKGAIKLVYVAKYYPLRFHLCSMLSRLGHDTGKFIPVLPYYLDVLNRYNFNKKTSKVSMKPVDFGNILRISKSQMLENGTQDATLDHVYMGIGENLHYQAHKIAFPELTYPALVQMRDFVKKCKVANHCKKIKQLMDKIEETTKVITQRRNNATFGLKDADAIKNWEQVLETQGTPLGKFFTSLRKTKDEQKLKMTTEQEKLDDYDFIPKLDRKKAKQGNKEEFKGLLGGDDSDDSDLDDEERFKLIEDRGKKRKASTKATKNEEDSEDEDGEEDESKEEEGEGPDQESEDDDVEDEVEDFDLNDLDSDDEKPAPSKRVKVEAKNEDDTDSEEESD</sequence>
<comment type="caution">
    <text evidence="5">The sequence shown here is derived from an EMBL/GenBank/DDBJ whole genome shotgun (WGS) entry which is preliminary data.</text>
</comment>
<evidence type="ECO:0000256" key="2">
    <source>
        <dbReference type="ARBA" id="ARBA00005907"/>
    </source>
</evidence>
<feature type="compositionally biased region" description="Basic and acidic residues" evidence="4">
    <location>
        <begin position="647"/>
        <end position="662"/>
    </location>
</feature>
<dbReference type="EMBL" id="VCGU01000011">
    <property type="protein sequence ID" value="TRY67512.1"/>
    <property type="molecule type" value="Genomic_DNA"/>
</dbReference>
<evidence type="ECO:0000256" key="1">
    <source>
        <dbReference type="ARBA" id="ARBA00004123"/>
    </source>
</evidence>
<feature type="region of interest" description="Disordered" evidence="4">
    <location>
        <begin position="554"/>
        <end position="672"/>
    </location>
</feature>
<dbReference type="SUPFAM" id="SSF48371">
    <property type="entry name" value="ARM repeat"/>
    <property type="match status" value="1"/>
</dbReference>
<feature type="region of interest" description="Disordered" evidence="4">
    <location>
        <begin position="22"/>
        <end position="51"/>
    </location>
</feature>
<dbReference type="GO" id="GO:0005730">
    <property type="term" value="C:nucleolus"/>
    <property type="evidence" value="ECO:0007669"/>
    <property type="project" value="TreeGrafter"/>
</dbReference>
<dbReference type="AlphaFoldDB" id="A0A553NPZ1"/>
<accession>A0A553NPZ1</accession>
<proteinExistence type="inferred from homology"/>
<dbReference type="GO" id="GO:0042393">
    <property type="term" value="F:histone binding"/>
    <property type="evidence" value="ECO:0007669"/>
    <property type="project" value="TreeGrafter"/>
</dbReference>
<dbReference type="InterPro" id="IPR016024">
    <property type="entry name" value="ARM-type_fold"/>
</dbReference>